<evidence type="ECO:0000313" key="11">
    <source>
        <dbReference type="Proteomes" id="UP000777303"/>
    </source>
</evidence>
<sequence>MQQEETKQNTSWWVLIAIGLGVFMAMLDVTIVNVALPTIQREFNANYVNTQWVVNAYTTTYTVAILVISKLGDMYGKKRFFLLSLAIFTLGSLFCVLSPNDLCLNLARGFEGIGGAGILGLSMALIGDNYHGKQRAFILGIWGSIVGFGTSIGPLVGGFLVQYFNWRSIFMINLPFGIIALLVGAKYITEKQHPVDRHLDIVGMILSTVTVFCIIWGMLNKENDINAHWYSLNIMGWLVAGVIMLILFIIWELHQQHPMMDLTLFARPTFVGACLAGFTISMGLFSFFTYLTILLQDYMGYSPLNVGLQRLIISLFPLLLGPLVGRLIGQIGTRYVTSGALLLTGIGTGLMLWMLGYHTVWTVLIPAFIFMGLGNAAINPGVSNAALLNIKPQETGMASGINNVFRQFGNCFGIVWLGLIVSDTYKASLQQSITNQALYHKLVAAGPFSGMSIAHSLHDAHLTMLIRHAYYNGMHNLLIFTTCFFVITAIITYFLIRPQKHH</sequence>
<accession>A0A948TJ08</accession>
<dbReference type="GO" id="GO:0005886">
    <property type="term" value="C:plasma membrane"/>
    <property type="evidence" value="ECO:0007669"/>
    <property type="project" value="UniProtKB-SubCell"/>
</dbReference>
<evidence type="ECO:0000256" key="1">
    <source>
        <dbReference type="ARBA" id="ARBA00004651"/>
    </source>
</evidence>
<dbReference type="GO" id="GO:0022857">
    <property type="term" value="F:transmembrane transporter activity"/>
    <property type="evidence" value="ECO:0007669"/>
    <property type="project" value="InterPro"/>
</dbReference>
<feature type="transmembrane region" description="Helical" evidence="8">
    <location>
        <begin position="138"/>
        <end position="164"/>
    </location>
</feature>
<keyword evidence="7 8" id="KW-0472">Membrane</keyword>
<keyword evidence="3" id="KW-0813">Transport</keyword>
<evidence type="ECO:0000259" key="9">
    <source>
        <dbReference type="PROSITE" id="PS50850"/>
    </source>
</evidence>
<dbReference type="InterPro" id="IPR036259">
    <property type="entry name" value="MFS_trans_sf"/>
</dbReference>
<feature type="domain" description="Major facilitator superfamily (MFS) profile" evidence="9">
    <location>
        <begin position="14"/>
        <end position="500"/>
    </location>
</feature>
<dbReference type="AlphaFoldDB" id="A0A948TJ08"/>
<dbReference type="PROSITE" id="PS50850">
    <property type="entry name" value="MFS"/>
    <property type="match status" value="1"/>
</dbReference>
<dbReference type="PRINTS" id="PR01036">
    <property type="entry name" value="TCRTETB"/>
</dbReference>
<evidence type="ECO:0000256" key="3">
    <source>
        <dbReference type="ARBA" id="ARBA00022448"/>
    </source>
</evidence>
<dbReference type="CDD" id="cd17321">
    <property type="entry name" value="MFS_MMR_MDR_like"/>
    <property type="match status" value="1"/>
</dbReference>
<evidence type="ECO:0000256" key="4">
    <source>
        <dbReference type="ARBA" id="ARBA00022475"/>
    </source>
</evidence>
<evidence type="ECO:0000313" key="10">
    <source>
        <dbReference type="EMBL" id="MBU3851421.1"/>
    </source>
</evidence>
<comment type="similarity">
    <text evidence="2">Belongs to the major facilitator superfamily. EmrB family.</text>
</comment>
<feature type="transmembrane region" description="Helical" evidence="8">
    <location>
        <begin position="12"/>
        <end position="32"/>
    </location>
</feature>
<keyword evidence="4" id="KW-1003">Cell membrane</keyword>
<feature type="transmembrane region" description="Helical" evidence="8">
    <location>
        <begin position="201"/>
        <end position="219"/>
    </location>
</feature>
<reference evidence="10" key="1">
    <citation type="journal article" date="2021" name="PeerJ">
        <title>Extensive microbial diversity within the chicken gut microbiome revealed by metagenomics and culture.</title>
        <authorList>
            <person name="Gilroy R."/>
            <person name="Ravi A."/>
            <person name="Getino M."/>
            <person name="Pursley I."/>
            <person name="Horton D.L."/>
            <person name="Alikhan N.F."/>
            <person name="Baker D."/>
            <person name="Gharbi K."/>
            <person name="Hall N."/>
            <person name="Watson M."/>
            <person name="Adriaenssens E.M."/>
            <person name="Foster-Nyarko E."/>
            <person name="Jarju S."/>
            <person name="Secka A."/>
            <person name="Antonio M."/>
            <person name="Oren A."/>
            <person name="Chaudhuri R.R."/>
            <person name="La Ragione R."/>
            <person name="Hildebrand F."/>
            <person name="Pallen M.J."/>
        </authorList>
    </citation>
    <scope>NUCLEOTIDE SEQUENCE</scope>
    <source>
        <strain evidence="10">F6-6636</strain>
    </source>
</reference>
<feature type="transmembrane region" description="Helical" evidence="8">
    <location>
        <begin position="335"/>
        <end position="354"/>
    </location>
</feature>
<dbReference type="Gene3D" id="1.20.1250.20">
    <property type="entry name" value="MFS general substrate transporter like domains"/>
    <property type="match status" value="1"/>
</dbReference>
<gene>
    <name evidence="10" type="ORF">H9901_01810</name>
</gene>
<dbReference type="PANTHER" id="PTHR42718">
    <property type="entry name" value="MAJOR FACILITATOR SUPERFAMILY MULTIDRUG TRANSPORTER MFSC"/>
    <property type="match status" value="1"/>
</dbReference>
<dbReference type="InterPro" id="IPR004638">
    <property type="entry name" value="EmrB-like"/>
</dbReference>
<name>A0A948TJ08_9LACO</name>
<protein>
    <submittedName>
        <fullName evidence="10">MFS transporter</fullName>
    </submittedName>
</protein>
<keyword evidence="5 8" id="KW-0812">Transmembrane</keyword>
<dbReference type="InterPro" id="IPR020846">
    <property type="entry name" value="MFS_dom"/>
</dbReference>
<feature type="transmembrane region" description="Helical" evidence="8">
    <location>
        <begin position="311"/>
        <end position="328"/>
    </location>
</feature>
<dbReference type="Gene3D" id="1.20.1720.10">
    <property type="entry name" value="Multidrug resistance protein D"/>
    <property type="match status" value="1"/>
</dbReference>
<dbReference type="Pfam" id="PF07690">
    <property type="entry name" value="MFS_1"/>
    <property type="match status" value="1"/>
</dbReference>
<dbReference type="InterPro" id="IPR011701">
    <property type="entry name" value="MFS"/>
</dbReference>
<feature type="transmembrane region" description="Helical" evidence="8">
    <location>
        <begin position="477"/>
        <end position="496"/>
    </location>
</feature>
<evidence type="ECO:0000256" key="7">
    <source>
        <dbReference type="ARBA" id="ARBA00023136"/>
    </source>
</evidence>
<feature type="transmembrane region" description="Helical" evidence="8">
    <location>
        <begin position="265"/>
        <end position="291"/>
    </location>
</feature>
<dbReference type="EMBL" id="JAHLFS010000024">
    <property type="protein sequence ID" value="MBU3851421.1"/>
    <property type="molecule type" value="Genomic_DNA"/>
</dbReference>
<proteinExistence type="inferred from homology"/>
<dbReference type="PANTHER" id="PTHR42718:SF9">
    <property type="entry name" value="MAJOR FACILITATOR SUPERFAMILY MULTIDRUG TRANSPORTER MFSC"/>
    <property type="match status" value="1"/>
</dbReference>
<keyword evidence="6 8" id="KW-1133">Transmembrane helix</keyword>
<organism evidence="10 11">
    <name type="scientific">Candidatus Paralactobacillus gallistercoris</name>
    <dbReference type="NCBI Taxonomy" id="2838724"/>
    <lineage>
        <taxon>Bacteria</taxon>
        <taxon>Bacillati</taxon>
        <taxon>Bacillota</taxon>
        <taxon>Bacilli</taxon>
        <taxon>Lactobacillales</taxon>
        <taxon>Lactobacillaceae</taxon>
        <taxon>Lactobacillus</taxon>
    </lineage>
</organism>
<evidence type="ECO:0000256" key="6">
    <source>
        <dbReference type="ARBA" id="ARBA00022989"/>
    </source>
</evidence>
<feature type="transmembrane region" description="Helical" evidence="8">
    <location>
        <begin position="52"/>
        <end position="68"/>
    </location>
</feature>
<feature type="transmembrane region" description="Helical" evidence="8">
    <location>
        <begin position="106"/>
        <end position="126"/>
    </location>
</feature>
<comment type="caution">
    <text evidence="10">The sequence shown here is derived from an EMBL/GenBank/DDBJ whole genome shotgun (WGS) entry which is preliminary data.</text>
</comment>
<dbReference type="Proteomes" id="UP000777303">
    <property type="component" value="Unassembled WGS sequence"/>
</dbReference>
<evidence type="ECO:0000256" key="8">
    <source>
        <dbReference type="SAM" id="Phobius"/>
    </source>
</evidence>
<feature type="transmembrane region" description="Helical" evidence="8">
    <location>
        <begin position="234"/>
        <end position="253"/>
    </location>
</feature>
<dbReference type="NCBIfam" id="TIGR00711">
    <property type="entry name" value="efflux_EmrB"/>
    <property type="match status" value="1"/>
</dbReference>
<feature type="transmembrane region" description="Helical" evidence="8">
    <location>
        <begin position="170"/>
        <end position="189"/>
    </location>
</feature>
<dbReference type="SUPFAM" id="SSF103473">
    <property type="entry name" value="MFS general substrate transporter"/>
    <property type="match status" value="1"/>
</dbReference>
<comment type="subcellular location">
    <subcellularLocation>
        <location evidence="1">Cell membrane</location>
        <topology evidence="1">Multi-pass membrane protein</topology>
    </subcellularLocation>
</comment>
<feature type="transmembrane region" description="Helical" evidence="8">
    <location>
        <begin position="360"/>
        <end position="378"/>
    </location>
</feature>
<evidence type="ECO:0000256" key="5">
    <source>
        <dbReference type="ARBA" id="ARBA00022692"/>
    </source>
</evidence>
<evidence type="ECO:0000256" key="2">
    <source>
        <dbReference type="ARBA" id="ARBA00008537"/>
    </source>
</evidence>
<feature type="transmembrane region" description="Helical" evidence="8">
    <location>
        <begin position="80"/>
        <end position="100"/>
    </location>
</feature>
<reference evidence="10" key="2">
    <citation type="submission" date="2021-04" db="EMBL/GenBank/DDBJ databases">
        <authorList>
            <person name="Gilroy R."/>
        </authorList>
    </citation>
    <scope>NUCLEOTIDE SEQUENCE</scope>
    <source>
        <strain evidence="10">F6-6636</strain>
    </source>
</reference>